<dbReference type="Gene3D" id="2.40.160.20">
    <property type="match status" value="1"/>
</dbReference>
<protein>
    <submittedName>
        <fullName evidence="4">Opacity protein-like surface antigen</fullName>
    </submittedName>
</protein>
<dbReference type="SUPFAM" id="SSF56925">
    <property type="entry name" value="OMPA-like"/>
    <property type="match status" value="1"/>
</dbReference>
<gene>
    <name evidence="4" type="ORF">DFQ10_105147</name>
</gene>
<feature type="domain" description="Outer membrane protein beta-barrel" evidence="3">
    <location>
        <begin position="9"/>
        <end position="194"/>
    </location>
</feature>
<accession>A0A3D9H226</accession>
<evidence type="ECO:0000313" key="4">
    <source>
        <dbReference type="EMBL" id="RED43548.1"/>
    </source>
</evidence>
<comment type="caution">
    <text evidence="4">The sequence shown here is derived from an EMBL/GenBank/DDBJ whole genome shotgun (WGS) entry which is preliminary data.</text>
</comment>
<dbReference type="OrthoDB" id="945117at2"/>
<dbReference type="RefSeq" id="WP_115817647.1">
    <property type="nucleotide sequence ID" value="NZ_QRDV01000005.1"/>
</dbReference>
<organism evidence="4 5">
    <name type="scientific">Winogradskyella eximia</name>
    <dbReference type="NCBI Taxonomy" id="262006"/>
    <lineage>
        <taxon>Bacteria</taxon>
        <taxon>Pseudomonadati</taxon>
        <taxon>Bacteroidota</taxon>
        <taxon>Flavobacteriia</taxon>
        <taxon>Flavobacteriales</taxon>
        <taxon>Flavobacteriaceae</taxon>
        <taxon>Winogradskyella</taxon>
    </lineage>
</organism>
<dbReference type="InterPro" id="IPR011250">
    <property type="entry name" value="OMP/PagP_B-barrel"/>
</dbReference>
<feature type="chain" id="PRO_5017593459" evidence="2">
    <location>
        <begin position="21"/>
        <end position="194"/>
    </location>
</feature>
<dbReference type="InterPro" id="IPR027385">
    <property type="entry name" value="Beta-barrel_OMP"/>
</dbReference>
<feature type="signal peptide" evidence="2">
    <location>
        <begin position="1"/>
        <end position="20"/>
    </location>
</feature>
<evidence type="ECO:0000256" key="2">
    <source>
        <dbReference type="SAM" id="SignalP"/>
    </source>
</evidence>
<keyword evidence="5" id="KW-1185">Reference proteome</keyword>
<reference evidence="4 5" key="1">
    <citation type="submission" date="2018-07" db="EMBL/GenBank/DDBJ databases">
        <title>Genomic Encyclopedia of Type Strains, Phase III (KMG-III): the genomes of soil and plant-associated and newly described type strains.</title>
        <authorList>
            <person name="Whitman W."/>
        </authorList>
    </citation>
    <scope>NUCLEOTIDE SEQUENCE [LARGE SCALE GENOMIC DNA]</scope>
    <source>
        <strain evidence="4 5">CECT 7946</strain>
    </source>
</reference>
<name>A0A3D9H226_9FLAO</name>
<evidence type="ECO:0000256" key="1">
    <source>
        <dbReference type="ARBA" id="ARBA00022729"/>
    </source>
</evidence>
<sequence>MKKLLFTAAIAVLGFTNVNAQEEATTTGFAKGDLFVSGSVGFNSSKTGDAKSNNLNFSPSVGYFISENIALEVNLMIGSGEDAVDTKTTDLGAGLGATYFFTPSNKFSFTVGAGFGYANSKVEPDGGSETKVDSFRFAVAPGVHYFISDKFALRASVGALSYESAKADGADDATNDFGLNIDLSDINFGLVYKF</sequence>
<evidence type="ECO:0000313" key="5">
    <source>
        <dbReference type="Proteomes" id="UP000256980"/>
    </source>
</evidence>
<dbReference type="Pfam" id="PF13505">
    <property type="entry name" value="OMP_b-brl"/>
    <property type="match status" value="1"/>
</dbReference>
<dbReference type="EMBL" id="QRDV01000005">
    <property type="protein sequence ID" value="RED43548.1"/>
    <property type="molecule type" value="Genomic_DNA"/>
</dbReference>
<keyword evidence="1 2" id="KW-0732">Signal</keyword>
<dbReference type="Proteomes" id="UP000256980">
    <property type="component" value="Unassembled WGS sequence"/>
</dbReference>
<evidence type="ECO:0000259" key="3">
    <source>
        <dbReference type="Pfam" id="PF13505"/>
    </source>
</evidence>
<proteinExistence type="predicted"/>
<dbReference type="AlphaFoldDB" id="A0A3D9H226"/>